<comment type="caution">
    <text evidence="2">The sequence shown here is derived from an EMBL/GenBank/DDBJ whole genome shotgun (WGS) entry which is preliminary data.</text>
</comment>
<feature type="non-terminal residue" evidence="2">
    <location>
        <position position="531"/>
    </location>
</feature>
<evidence type="ECO:0000313" key="2">
    <source>
        <dbReference type="EMBL" id="KKM26947.1"/>
    </source>
</evidence>
<organism evidence="2">
    <name type="scientific">marine sediment metagenome</name>
    <dbReference type="NCBI Taxonomy" id="412755"/>
    <lineage>
        <taxon>unclassified sequences</taxon>
        <taxon>metagenomes</taxon>
        <taxon>ecological metagenomes</taxon>
    </lineage>
</organism>
<name>A0A0F9IHD9_9ZZZZ</name>
<dbReference type="AlphaFoldDB" id="A0A0F9IHD9"/>
<reference evidence="2" key="1">
    <citation type="journal article" date="2015" name="Nature">
        <title>Complex archaea that bridge the gap between prokaryotes and eukaryotes.</title>
        <authorList>
            <person name="Spang A."/>
            <person name="Saw J.H."/>
            <person name="Jorgensen S.L."/>
            <person name="Zaremba-Niedzwiedzka K."/>
            <person name="Martijn J."/>
            <person name="Lind A.E."/>
            <person name="van Eijk R."/>
            <person name="Schleper C."/>
            <person name="Guy L."/>
            <person name="Ettema T.J."/>
        </authorList>
    </citation>
    <scope>NUCLEOTIDE SEQUENCE</scope>
</reference>
<evidence type="ECO:0008006" key="3">
    <source>
        <dbReference type="Google" id="ProtNLM"/>
    </source>
</evidence>
<accession>A0A0F9IHD9</accession>
<sequence length="531" mass="57630">MAFILPPGKESGGKASQFFGGVAEGLGDDLPQLLHNFLAQREINKEKTQLQIDLEALGDDASVIDRKLRIKQAKIDEAEKKRLLEIEDYKGYQNLLKLKGKTTSQDIYRNIDNPQLASAMISIRNQEIAEEKQVAADTRQTALDKAKIVEEKEKTEVQRGKDKNTFLKGLPADLKIALGTEAYESLTPDDRTDLMDSGSNFFDQTGGDPVEARRLTIEKALGKEPDEFDEELGEPKEEKLSSFARGRDSSILRRTQSLVSGEPLSEYEKRIALPEDASVLDKVLYGLGKFTEDFPFWFAGGVAGGKAGAAIGALVSAPTFIGVPFGVTAGIGLGSGFGAFGVPAMGERGITLYQGYLEKGGEGNFGDFINAGAETLQAGIDSGIEGVMFGTLSKMMPLLSKYAPFKKLFNMTGIKGKAAQEIVRSATQTGGIIGSRIISGQKVSGDDVAELFTQAFGFNVMGRITPKLKSTIGEKIEKSRANPEDFAQNVKERLVSKNQDPNNPALLTRAINDVSKEYSKARDVFEKTEKA</sequence>
<protein>
    <recommendedName>
        <fullName evidence="3">Large polyvalent protein associated domain-containing protein</fullName>
    </recommendedName>
</protein>
<evidence type="ECO:0000256" key="1">
    <source>
        <dbReference type="SAM" id="MobiDB-lite"/>
    </source>
</evidence>
<feature type="compositionally biased region" description="Basic and acidic residues" evidence="1">
    <location>
        <begin position="233"/>
        <end position="244"/>
    </location>
</feature>
<gene>
    <name evidence="2" type="ORF">LCGC14_1579680</name>
</gene>
<proteinExistence type="predicted"/>
<feature type="region of interest" description="Disordered" evidence="1">
    <location>
        <begin position="223"/>
        <end position="244"/>
    </location>
</feature>
<dbReference type="EMBL" id="LAZR01012415">
    <property type="protein sequence ID" value="KKM26947.1"/>
    <property type="molecule type" value="Genomic_DNA"/>
</dbReference>